<dbReference type="AlphaFoldDB" id="A0A5D9D833"/>
<comment type="caution">
    <text evidence="2">The sequence shown here is derived from an EMBL/GenBank/DDBJ whole genome shotgun (WGS) entry which is preliminary data.</text>
</comment>
<dbReference type="RefSeq" id="WP_149322439.1">
    <property type="nucleotide sequence ID" value="NZ_JARWAH010000001.1"/>
</dbReference>
<protein>
    <submittedName>
        <fullName evidence="2">ABC transporter substrate-binding protein</fullName>
    </submittedName>
</protein>
<organism evidence="2 3">
    <name type="scientific">Halomonas eurihalina</name>
    <dbReference type="NCBI Taxonomy" id="42566"/>
    <lineage>
        <taxon>Bacteria</taxon>
        <taxon>Pseudomonadati</taxon>
        <taxon>Pseudomonadota</taxon>
        <taxon>Gammaproteobacteria</taxon>
        <taxon>Oceanospirillales</taxon>
        <taxon>Halomonadaceae</taxon>
        <taxon>Halomonas</taxon>
    </lineage>
</organism>
<evidence type="ECO:0000259" key="1">
    <source>
        <dbReference type="Pfam" id="PF09084"/>
    </source>
</evidence>
<dbReference type="InterPro" id="IPR027939">
    <property type="entry name" value="NMT1/THI5"/>
</dbReference>
<dbReference type="OrthoDB" id="5348911at2"/>
<proteinExistence type="predicted"/>
<accession>A0A5D9D833</accession>
<sequence>MSSLRRSLLALGSLLLVGCLLVPPLAMGMEESDVTKPRYPPLNTEVMVPEVMVPDITPAASIDPLARYRGLPSGPAVDTPSRPIAPAIAMGPAEPIAPPPVDQLEVSLDWYPSPQHAALYVAKALDMFKHRRLDIRLSTPADPEVPTKLLADSRVDLALTRQPLLHLQVDRGIPLVRVATLVGVPLTALVVRRDTGIESPAQLEGARIGHADQDAEQILLPAMLADHDVSMDSLDTPNVHYRMEQAMHEGRVDAIIGGMRHLLPRALANDGLATRSFAVEDYGMPRHDGLILVANRNELKRQRSAIQRFVSALEEATAWILEHPDESWRLLAATEPTLDTPVNRDAWPEIRARLTQTPSALSHGRYQNVEHFLFEAGLVENRHPVSRLAVDINTP</sequence>
<name>A0A5D9D833_HALER</name>
<dbReference type="SUPFAM" id="SSF53850">
    <property type="entry name" value="Periplasmic binding protein-like II"/>
    <property type="match status" value="1"/>
</dbReference>
<dbReference type="GO" id="GO:0009228">
    <property type="term" value="P:thiamine biosynthetic process"/>
    <property type="evidence" value="ECO:0007669"/>
    <property type="project" value="InterPro"/>
</dbReference>
<dbReference type="Pfam" id="PF09084">
    <property type="entry name" value="NMT1"/>
    <property type="match status" value="1"/>
</dbReference>
<evidence type="ECO:0000313" key="2">
    <source>
        <dbReference type="EMBL" id="TZG38881.1"/>
    </source>
</evidence>
<keyword evidence="3" id="KW-1185">Reference proteome</keyword>
<dbReference type="EMBL" id="VTPU01000010">
    <property type="protein sequence ID" value="TZG38881.1"/>
    <property type="molecule type" value="Genomic_DNA"/>
</dbReference>
<dbReference type="Gene3D" id="3.40.190.10">
    <property type="entry name" value="Periplasmic binding protein-like II"/>
    <property type="match status" value="2"/>
</dbReference>
<feature type="domain" description="SsuA/THI5-like" evidence="1">
    <location>
        <begin position="114"/>
        <end position="326"/>
    </location>
</feature>
<dbReference type="InterPro" id="IPR015168">
    <property type="entry name" value="SsuA/THI5"/>
</dbReference>
<evidence type="ECO:0000313" key="3">
    <source>
        <dbReference type="Proteomes" id="UP000324260"/>
    </source>
</evidence>
<dbReference type="PANTHER" id="PTHR31528">
    <property type="entry name" value="4-AMINO-5-HYDROXYMETHYL-2-METHYLPYRIMIDINE PHOSPHATE SYNTHASE THI11-RELATED"/>
    <property type="match status" value="1"/>
</dbReference>
<gene>
    <name evidence="2" type="ORF">FZZ93_11330</name>
</gene>
<dbReference type="Proteomes" id="UP000324260">
    <property type="component" value="Unassembled WGS sequence"/>
</dbReference>
<reference evidence="2 3" key="1">
    <citation type="submission" date="2019-08" db="EMBL/GenBank/DDBJ databases">
        <title>Draft Genome Sequence of Halomonas eurihalina Isolated from Preserved Hide-surface.</title>
        <authorList>
            <person name="Hussain S.A."/>
            <person name="Xu A."/>
            <person name="Sarker M."/>
            <person name="Sommers C."/>
        </authorList>
    </citation>
    <scope>NUCLEOTIDE SEQUENCE [LARGE SCALE GENOMIC DNA]</scope>
    <source>
        <strain evidence="2 3">MS1</strain>
    </source>
</reference>
<dbReference type="PANTHER" id="PTHR31528:SF3">
    <property type="entry name" value="THIAMINE BIOSYNTHESIS PROTEIN HI_0357-RELATED"/>
    <property type="match status" value="1"/>
</dbReference>
<dbReference type="PROSITE" id="PS51257">
    <property type="entry name" value="PROKAR_LIPOPROTEIN"/>
    <property type="match status" value="1"/>
</dbReference>